<dbReference type="Gene3D" id="2.10.70.10">
    <property type="entry name" value="Complement Module, domain 1"/>
    <property type="match status" value="1"/>
</dbReference>
<dbReference type="EMBL" id="CP013099">
    <property type="protein sequence ID" value="ALP53638.1"/>
    <property type="molecule type" value="Genomic_DNA"/>
</dbReference>
<evidence type="ECO:0008006" key="4">
    <source>
        <dbReference type="Google" id="ProtNLM"/>
    </source>
</evidence>
<dbReference type="KEGG" id="tee:Tel_11120"/>
<accession>A0A0S2TEP2</accession>
<organism evidence="2 3">
    <name type="scientific">Candidatus Tenderia electrophaga</name>
    <dbReference type="NCBI Taxonomy" id="1748243"/>
    <lineage>
        <taxon>Bacteria</taxon>
        <taxon>Pseudomonadati</taxon>
        <taxon>Pseudomonadota</taxon>
        <taxon>Gammaproteobacteria</taxon>
        <taxon>Candidatus Tenderiales</taxon>
        <taxon>Candidatus Tenderiaceae</taxon>
        <taxon>Candidatus Tenderia</taxon>
    </lineage>
</organism>
<reference evidence="2" key="1">
    <citation type="submission" date="2015-10" db="EMBL/GenBank/DDBJ databases">
        <title>Description of Candidatus Tenderia electrophaga gen. nov, sp. nov., an Uncultivated Electroautotroph from a Biocathode Enrichment.</title>
        <authorList>
            <person name="Eddie B.J."/>
            <person name="Malanoski A.P."/>
            <person name="Wang Z."/>
            <person name="Hall R.J."/>
            <person name="Oh S.D."/>
            <person name="Heiner C."/>
            <person name="Lin B."/>
            <person name="Strycharz-Glaven S.M."/>
        </authorList>
    </citation>
    <scope>NUCLEOTIDE SEQUENCE [LARGE SCALE GENOMIC DNA]</scope>
    <source>
        <strain evidence="2">NRL1</strain>
    </source>
</reference>
<evidence type="ECO:0000313" key="3">
    <source>
        <dbReference type="Proteomes" id="UP000055136"/>
    </source>
</evidence>
<dbReference type="Pfam" id="PF10636">
    <property type="entry name" value="hemP"/>
    <property type="match status" value="1"/>
</dbReference>
<proteinExistence type="predicted"/>
<feature type="compositionally biased region" description="Polar residues" evidence="1">
    <location>
        <begin position="1"/>
        <end position="13"/>
    </location>
</feature>
<keyword evidence="3" id="KW-1185">Reference proteome</keyword>
<evidence type="ECO:0000313" key="2">
    <source>
        <dbReference type="EMBL" id="ALP53638.1"/>
    </source>
</evidence>
<gene>
    <name evidence="2" type="ORF">Tel_11120</name>
</gene>
<dbReference type="Proteomes" id="UP000055136">
    <property type="component" value="Chromosome"/>
</dbReference>
<dbReference type="AlphaFoldDB" id="A0A0S2TEP2"/>
<evidence type="ECO:0000256" key="1">
    <source>
        <dbReference type="SAM" id="MobiDB-lite"/>
    </source>
</evidence>
<sequence length="63" mass="6994">MRDFKNSPSQATPLAQAKGQAGLETLRVTSDELLAGQKEIIIEHGGEEYRLRKTKQGKLILTK</sequence>
<feature type="region of interest" description="Disordered" evidence="1">
    <location>
        <begin position="1"/>
        <end position="20"/>
    </location>
</feature>
<name>A0A0S2TEP2_9GAMM</name>
<dbReference type="InterPro" id="IPR019600">
    <property type="entry name" value="Hemin_uptake_protein_HemP"/>
</dbReference>
<protein>
    <recommendedName>
        <fullName evidence="4">Hemin transporter HemP</fullName>
    </recommendedName>
</protein>